<dbReference type="GO" id="GO:0030313">
    <property type="term" value="C:cell envelope"/>
    <property type="evidence" value="ECO:0007669"/>
    <property type="project" value="UniProtKB-SubCell"/>
</dbReference>
<dbReference type="EMBL" id="CP003108">
    <property type="protein sequence ID" value="AET68126.1"/>
    <property type="molecule type" value="Genomic_DNA"/>
</dbReference>
<dbReference type="InterPro" id="IPR030190">
    <property type="entry name" value="MacA_alpha-hairpin_sf"/>
</dbReference>
<feature type="coiled-coil region" evidence="3">
    <location>
        <begin position="107"/>
        <end position="193"/>
    </location>
</feature>
<gene>
    <name evidence="8" type="ordered locus">Desor_2574</name>
</gene>
<dbReference type="PANTHER" id="PTHR30469">
    <property type="entry name" value="MULTIDRUG RESISTANCE PROTEIN MDTA"/>
    <property type="match status" value="1"/>
</dbReference>
<dbReference type="GO" id="GO:1990195">
    <property type="term" value="C:macrolide transmembrane transporter complex"/>
    <property type="evidence" value="ECO:0007669"/>
    <property type="project" value="InterPro"/>
</dbReference>
<dbReference type="InterPro" id="IPR058624">
    <property type="entry name" value="MdtA-like_HH"/>
</dbReference>
<dbReference type="AlphaFoldDB" id="G7W6B9"/>
<dbReference type="Gene3D" id="2.40.50.100">
    <property type="match status" value="1"/>
</dbReference>
<reference evidence="9" key="1">
    <citation type="submission" date="2011-11" db="EMBL/GenBank/DDBJ databases">
        <title>Complete sequence of Desulfosporosinus orientis DSM 765.</title>
        <authorList>
            <person name="Lucas S."/>
            <person name="Han J."/>
            <person name="Lapidus A."/>
            <person name="Cheng J.-F."/>
            <person name="Goodwin L."/>
            <person name="Pitluck S."/>
            <person name="Peters L."/>
            <person name="Ovchinnikova G."/>
            <person name="Teshima H."/>
            <person name="Detter J.C."/>
            <person name="Han C."/>
            <person name="Tapia R."/>
            <person name="Land M."/>
            <person name="Hauser L."/>
            <person name="Kyrpides N."/>
            <person name="Ivanova N."/>
            <person name="Pagani I."/>
            <person name="Pester M."/>
            <person name="Spring S."/>
            <person name="Ollivier B."/>
            <person name="Rattei T."/>
            <person name="Klenk H.-P."/>
            <person name="Wagner M."/>
            <person name="Loy A."/>
            <person name="Woyke T."/>
        </authorList>
    </citation>
    <scope>NUCLEOTIDE SEQUENCE [LARGE SCALE GENOMIC DNA]</scope>
    <source>
        <strain evidence="9">ATCC 19365 / DSM 765 / NCIMB 8382 / VKM B-1628</strain>
    </source>
</reference>
<comment type="similarity">
    <text evidence="1">Belongs to the membrane fusion protein (MFP) (TC 8.A.1) family.</text>
</comment>
<dbReference type="InterPro" id="IPR006143">
    <property type="entry name" value="RND_pump_MFP"/>
</dbReference>
<evidence type="ECO:0000259" key="5">
    <source>
        <dbReference type="Pfam" id="PF25917"/>
    </source>
</evidence>
<organism evidence="8 9">
    <name type="scientific">Desulfosporosinus orientis (strain ATCC 19365 / DSM 765 / NCIMB 8382 / VKM B-1628 / Singapore I)</name>
    <name type="common">Desulfotomaculum orientis</name>
    <dbReference type="NCBI Taxonomy" id="768706"/>
    <lineage>
        <taxon>Bacteria</taxon>
        <taxon>Bacillati</taxon>
        <taxon>Bacillota</taxon>
        <taxon>Clostridia</taxon>
        <taxon>Eubacteriales</taxon>
        <taxon>Desulfitobacteriaceae</taxon>
        <taxon>Desulfosporosinus</taxon>
    </lineage>
</organism>
<keyword evidence="2 3" id="KW-0175">Coiled coil</keyword>
<dbReference type="Proteomes" id="UP000006346">
    <property type="component" value="Chromosome"/>
</dbReference>
<dbReference type="Gene3D" id="6.10.140.1990">
    <property type="match status" value="1"/>
</dbReference>
<keyword evidence="9" id="KW-1185">Reference proteome</keyword>
<dbReference type="InterPro" id="IPR058637">
    <property type="entry name" value="YknX-like_C"/>
</dbReference>
<dbReference type="KEGG" id="dor:Desor_2574"/>
<dbReference type="Pfam" id="PF25876">
    <property type="entry name" value="HH_MFP_RND"/>
    <property type="match status" value="1"/>
</dbReference>
<feature type="domain" description="Multidrug resistance protein MdtA-like barrel-sandwich hybrid" evidence="5">
    <location>
        <begin position="69"/>
        <end position="216"/>
    </location>
</feature>
<dbReference type="GO" id="GO:0019898">
    <property type="term" value="C:extrinsic component of membrane"/>
    <property type="evidence" value="ECO:0007669"/>
    <property type="project" value="InterPro"/>
</dbReference>
<reference evidence="8 9" key="2">
    <citation type="journal article" date="2012" name="J. Bacteriol.">
        <title>Complete genome sequences of Desulfosporosinus orientis DSM765T, Desulfosporosinus youngiae DSM17734T, Desulfosporosinus meridiei DSM13257T, and Desulfosporosinus acidiphilus DSM22704T.</title>
        <authorList>
            <person name="Pester M."/>
            <person name="Brambilla E."/>
            <person name="Alazard D."/>
            <person name="Rattei T."/>
            <person name="Weinmaier T."/>
            <person name="Han J."/>
            <person name="Lucas S."/>
            <person name="Lapidus A."/>
            <person name="Cheng J.F."/>
            <person name="Goodwin L."/>
            <person name="Pitluck S."/>
            <person name="Peters L."/>
            <person name="Ovchinnikova G."/>
            <person name="Teshima H."/>
            <person name="Detter J.C."/>
            <person name="Han C.S."/>
            <person name="Tapia R."/>
            <person name="Land M.L."/>
            <person name="Hauser L."/>
            <person name="Kyrpides N.C."/>
            <person name="Ivanova N.N."/>
            <person name="Pagani I."/>
            <person name="Huntmann M."/>
            <person name="Wei C.L."/>
            <person name="Davenport K.W."/>
            <person name="Daligault H."/>
            <person name="Chain P.S."/>
            <person name="Chen A."/>
            <person name="Mavromatis K."/>
            <person name="Markowitz V."/>
            <person name="Szeto E."/>
            <person name="Mikhailova N."/>
            <person name="Pati A."/>
            <person name="Wagner M."/>
            <person name="Woyke T."/>
            <person name="Ollivier B."/>
            <person name="Klenk H.P."/>
            <person name="Spring S."/>
            <person name="Loy A."/>
        </authorList>
    </citation>
    <scope>NUCLEOTIDE SEQUENCE [LARGE SCALE GENOMIC DNA]</scope>
    <source>
        <strain evidence="9">ATCC 19365 / DSM 765 / NCIMB 8382 / VKM B-1628</strain>
    </source>
</reference>
<evidence type="ECO:0000313" key="8">
    <source>
        <dbReference type="EMBL" id="AET68126.1"/>
    </source>
</evidence>
<sequence length="375" mass="40000">MLSKQKLIPILVVAVLLIIGTAIVKDKDSGTIMAASPNKVSVKAYQVNFIEKNSTNTYKASLEATEEGTVSSKVSGKVIQVMFENGQVVSQGAPLVKLDDQDILNNIASSESKLKSLQINLEKNQLNLENAQRSYERTKYLFDQGAVPKVDLEAAETSLKSAQIDLESTKANINSAQIDLNNLKNSLDNTTITAPVSGVMDGKSVELGLFANVGATFGKVKNISPINAVIEVGQDDLSSVKVGQAAKVKVGTKEYDGAVKTIEASADPNARVFKCKIEVPNQEQSLKPGMYANVDIISNQKAEMLVVPTDALGGTPGNYSVFVNEDGIARKHAVSIGEIAEGYVEIKSGLSKGDNVIITNVNTLQDGDEVTVVKE</sequence>
<dbReference type="PATRIC" id="fig|768706.3.peg.2589"/>
<dbReference type="Pfam" id="PF25954">
    <property type="entry name" value="Beta-barrel_RND_2"/>
    <property type="match status" value="1"/>
</dbReference>
<evidence type="ECO:0000259" key="4">
    <source>
        <dbReference type="Pfam" id="PF25876"/>
    </source>
</evidence>
<feature type="domain" description="YknX-like C-terminal permuted SH3-like" evidence="7">
    <location>
        <begin position="305"/>
        <end position="372"/>
    </location>
</feature>
<dbReference type="Pfam" id="PF25917">
    <property type="entry name" value="BSH_RND"/>
    <property type="match status" value="1"/>
</dbReference>
<dbReference type="HOGENOM" id="CLU_018816_1_2_9"/>
<evidence type="ECO:0000256" key="2">
    <source>
        <dbReference type="ARBA" id="ARBA00023054"/>
    </source>
</evidence>
<evidence type="ECO:0000259" key="7">
    <source>
        <dbReference type="Pfam" id="PF25989"/>
    </source>
</evidence>
<feature type="domain" description="CusB-like beta-barrel" evidence="6">
    <location>
        <begin position="229"/>
        <end position="298"/>
    </location>
</feature>
<dbReference type="InterPro" id="IPR058792">
    <property type="entry name" value="Beta-barrel_RND_2"/>
</dbReference>
<dbReference type="eggNOG" id="COG0845">
    <property type="taxonomic scope" value="Bacteria"/>
</dbReference>
<dbReference type="GO" id="GO:1990281">
    <property type="term" value="C:efflux pump complex"/>
    <property type="evidence" value="ECO:0007669"/>
    <property type="project" value="TreeGrafter"/>
</dbReference>
<dbReference type="GO" id="GO:1990961">
    <property type="term" value="P:xenobiotic detoxification by transmembrane export across the plasma membrane"/>
    <property type="evidence" value="ECO:0007669"/>
    <property type="project" value="InterPro"/>
</dbReference>
<proteinExistence type="inferred from homology"/>
<evidence type="ECO:0000256" key="3">
    <source>
        <dbReference type="SAM" id="Coils"/>
    </source>
</evidence>
<evidence type="ECO:0000256" key="1">
    <source>
        <dbReference type="ARBA" id="ARBA00009477"/>
    </source>
</evidence>
<dbReference type="InterPro" id="IPR058625">
    <property type="entry name" value="MdtA-like_BSH"/>
</dbReference>
<dbReference type="SUPFAM" id="SSF111369">
    <property type="entry name" value="HlyD-like secretion proteins"/>
    <property type="match status" value="1"/>
</dbReference>
<dbReference type="Pfam" id="PF25989">
    <property type="entry name" value="YknX_C"/>
    <property type="match status" value="1"/>
</dbReference>
<evidence type="ECO:0000259" key="6">
    <source>
        <dbReference type="Pfam" id="PF25954"/>
    </source>
</evidence>
<accession>G7W6B9</accession>
<feature type="domain" description="Multidrug resistance protein MdtA-like alpha-helical hairpin" evidence="4">
    <location>
        <begin position="114"/>
        <end position="181"/>
    </location>
</feature>
<dbReference type="RefSeq" id="WP_014184934.1">
    <property type="nucleotide sequence ID" value="NC_016584.1"/>
</dbReference>
<dbReference type="STRING" id="768706.Desor_2574"/>
<dbReference type="NCBIfam" id="TIGR01730">
    <property type="entry name" value="RND_mfp"/>
    <property type="match status" value="1"/>
</dbReference>
<dbReference type="Gene3D" id="2.40.420.20">
    <property type="match status" value="1"/>
</dbReference>
<dbReference type="OrthoDB" id="1806446at2"/>
<evidence type="ECO:0000313" key="9">
    <source>
        <dbReference type="Proteomes" id="UP000006346"/>
    </source>
</evidence>
<dbReference type="Gene3D" id="2.40.30.170">
    <property type="match status" value="1"/>
</dbReference>
<dbReference type="GO" id="GO:0015562">
    <property type="term" value="F:efflux transmembrane transporter activity"/>
    <property type="evidence" value="ECO:0007669"/>
    <property type="project" value="InterPro"/>
</dbReference>
<name>G7W6B9_DESOD</name>
<protein>
    <submittedName>
        <fullName evidence="8">RND family efflux transporter, MFP subunit</fullName>
    </submittedName>
</protein>